<evidence type="ECO:0000313" key="2">
    <source>
        <dbReference type="Proteomes" id="UP000509667"/>
    </source>
</evidence>
<dbReference type="KEGG" id="hrr:HZS55_09770"/>
<keyword evidence="2" id="KW-1185">Reference proteome</keyword>
<dbReference type="RefSeq" id="WP_179911492.1">
    <property type="nucleotide sequence ID" value="NZ_CP058910.1"/>
</dbReference>
<dbReference type="AlphaFoldDB" id="A0A7D5SQE1"/>
<proteinExistence type="predicted"/>
<dbReference type="EMBL" id="CP058910">
    <property type="protein sequence ID" value="QLH77567.1"/>
    <property type="molecule type" value="Genomic_DNA"/>
</dbReference>
<protein>
    <submittedName>
        <fullName evidence="1">Uncharacterized protein</fullName>
    </submittedName>
</protein>
<dbReference type="GeneID" id="56078151"/>
<reference evidence="1 2" key="1">
    <citation type="submission" date="2020-07" db="EMBL/GenBank/DDBJ databases">
        <title>Halosimplex pelagicum sp. nov. and Halosimplex rubrum sp. nov., isolated from salted brown alga Laminaria, and emended description of the genus Halosimplex.</title>
        <authorList>
            <person name="Cui H."/>
        </authorList>
    </citation>
    <scope>NUCLEOTIDE SEQUENCE [LARGE SCALE GENOMIC DNA]</scope>
    <source>
        <strain evidence="1 2">R27</strain>
    </source>
</reference>
<dbReference type="OrthoDB" id="266394at2157"/>
<accession>A0A7D5SQE1</accession>
<organism evidence="1 2">
    <name type="scientific">Halosimplex rubrum</name>
    <dbReference type="NCBI Taxonomy" id="869889"/>
    <lineage>
        <taxon>Archaea</taxon>
        <taxon>Methanobacteriati</taxon>
        <taxon>Methanobacteriota</taxon>
        <taxon>Stenosarchaea group</taxon>
        <taxon>Halobacteria</taxon>
        <taxon>Halobacteriales</taxon>
        <taxon>Haloarculaceae</taxon>
        <taxon>Halosimplex</taxon>
    </lineage>
</organism>
<dbReference type="Proteomes" id="UP000509667">
    <property type="component" value="Chromosome"/>
</dbReference>
<evidence type="ECO:0000313" key="1">
    <source>
        <dbReference type="EMBL" id="QLH77567.1"/>
    </source>
</evidence>
<gene>
    <name evidence="1" type="ORF">HZS55_09770</name>
</gene>
<sequence length="87" mass="10227">MSVDEKKTVRIEDENDRWRFTCPRGHRDWEPTNHHFWCVSCARAEGVDGVFHELRDKTNGDHYARDEVQLLTPAGPYDRDLDRRGSA</sequence>
<name>A0A7D5SQE1_9EURY</name>